<comment type="caution">
    <text evidence="2">The sequence shown here is derived from an EMBL/GenBank/DDBJ whole genome shotgun (WGS) entry which is preliminary data.</text>
</comment>
<name>A0A2D0IK88_XENBU</name>
<keyword evidence="1" id="KW-0732">Signal</keyword>
<feature type="signal peptide" evidence="1">
    <location>
        <begin position="1"/>
        <end position="22"/>
    </location>
</feature>
<evidence type="ECO:0000313" key="2">
    <source>
        <dbReference type="EMBL" id="PHM22187.1"/>
    </source>
</evidence>
<proteinExistence type="predicted"/>
<dbReference type="EMBL" id="NIBS01000077">
    <property type="protein sequence ID" value="PHM22187.1"/>
    <property type="molecule type" value="Genomic_DNA"/>
</dbReference>
<dbReference type="Proteomes" id="UP000225833">
    <property type="component" value="Unassembled WGS sequence"/>
</dbReference>
<dbReference type="RefSeq" id="WP_099137512.1">
    <property type="nucleotide sequence ID" value="NZ_CAWNNJ010000149.1"/>
</dbReference>
<sequence length="166" mass="18476">MKIIFSAIPVTLSYLLVFSAFAVEENTNAEKQPVFSAEYNMEVKNSSFSENSLMMVKKSTECMYDSGADQINIESGNQQSIYLQDNDNLFSGCTRVTKRVDWAVSSGSVSCTLSFEHGYDSGWYTQIKGCSDIVKSAICNEDANCNQIKVYGSESNIDINVEFLVR</sequence>
<accession>A0A2D0IK88</accession>
<dbReference type="AlphaFoldDB" id="A0A2D0IK88"/>
<organism evidence="2 3">
    <name type="scientific">Xenorhabdus budapestensis</name>
    <dbReference type="NCBI Taxonomy" id="290110"/>
    <lineage>
        <taxon>Bacteria</taxon>
        <taxon>Pseudomonadati</taxon>
        <taxon>Pseudomonadota</taxon>
        <taxon>Gammaproteobacteria</taxon>
        <taxon>Enterobacterales</taxon>
        <taxon>Morganellaceae</taxon>
        <taxon>Xenorhabdus</taxon>
    </lineage>
</organism>
<evidence type="ECO:0000313" key="3">
    <source>
        <dbReference type="Proteomes" id="UP000225833"/>
    </source>
</evidence>
<protein>
    <submittedName>
        <fullName evidence="2">Uncharacterized protein</fullName>
    </submittedName>
</protein>
<feature type="chain" id="PRO_5013016873" evidence="1">
    <location>
        <begin position="23"/>
        <end position="166"/>
    </location>
</feature>
<evidence type="ECO:0000256" key="1">
    <source>
        <dbReference type="SAM" id="SignalP"/>
    </source>
</evidence>
<gene>
    <name evidence="2" type="ORF">Xbud_03799</name>
</gene>
<dbReference type="OrthoDB" id="6443519at2"/>
<reference evidence="2 3" key="1">
    <citation type="journal article" date="2017" name="Nat. Microbiol.">
        <title>Natural product diversity associated with the nematode symbionts Photorhabdus and Xenorhabdus.</title>
        <authorList>
            <person name="Tobias N.J."/>
            <person name="Wolff H."/>
            <person name="Djahanschiri B."/>
            <person name="Grundmann F."/>
            <person name="Kronenwerth M."/>
            <person name="Shi Y.M."/>
            <person name="Simonyi S."/>
            <person name="Grun P."/>
            <person name="Shapiro-Ilan D."/>
            <person name="Pidot S.J."/>
            <person name="Stinear T.P."/>
            <person name="Ebersberger I."/>
            <person name="Bode H.B."/>
        </authorList>
    </citation>
    <scope>NUCLEOTIDE SEQUENCE [LARGE SCALE GENOMIC DNA]</scope>
    <source>
        <strain evidence="2 3">DSM 16342</strain>
    </source>
</reference>